<evidence type="ECO:0000259" key="1">
    <source>
        <dbReference type="Pfam" id="PF02441"/>
    </source>
</evidence>
<protein>
    <submittedName>
        <fullName evidence="2">Flavoprotein</fullName>
    </submittedName>
</protein>
<reference evidence="2" key="1">
    <citation type="submission" date="2024-07" db="EMBL/GenBank/DDBJ databases">
        <authorList>
            <person name="Yu S.T."/>
        </authorList>
    </citation>
    <scope>NUCLEOTIDE SEQUENCE</scope>
    <source>
        <strain evidence="2">Y1</strain>
    </source>
</reference>
<dbReference type="InterPro" id="IPR003382">
    <property type="entry name" value="Flavoprotein"/>
</dbReference>
<organism evidence="2">
    <name type="scientific">Streptomyces sp. Y1</name>
    <dbReference type="NCBI Taxonomy" id="3238634"/>
    <lineage>
        <taxon>Bacteria</taxon>
        <taxon>Bacillati</taxon>
        <taxon>Actinomycetota</taxon>
        <taxon>Actinomycetes</taxon>
        <taxon>Kitasatosporales</taxon>
        <taxon>Streptomycetaceae</taxon>
        <taxon>Streptomyces</taxon>
    </lineage>
</organism>
<sequence length="179" mass="18913">MTEHRDPFLYVVVCAAGIADGVGELISAAHAEGWNVGVVATPSALGFMDQKAIESQTGYPIRSAWHTPSASRPMPRADAIAVAPATFNTINKWAAGISDTLALGILCEAYGLGIPTAVQPYLNSAQAAHPAYAESLARLRSMGVLIGDYAPHRPKSGGGRDKYNWTHVLDLLRPAVHPA</sequence>
<feature type="domain" description="Flavoprotein" evidence="1">
    <location>
        <begin position="11"/>
        <end position="102"/>
    </location>
</feature>
<dbReference type="Pfam" id="PF02441">
    <property type="entry name" value="Flavoprotein"/>
    <property type="match status" value="1"/>
</dbReference>
<dbReference type="EMBL" id="CP163445">
    <property type="protein sequence ID" value="XDQ82329.1"/>
    <property type="molecule type" value="Genomic_DNA"/>
</dbReference>
<gene>
    <name evidence="2" type="ORF">AB2U05_29525</name>
</gene>
<dbReference type="InterPro" id="IPR036551">
    <property type="entry name" value="Flavin_trans-like"/>
</dbReference>
<evidence type="ECO:0000313" key="2">
    <source>
        <dbReference type="EMBL" id="XDQ82329.1"/>
    </source>
</evidence>
<name>A0AB39TT48_9ACTN</name>
<dbReference type="GO" id="GO:0015937">
    <property type="term" value="P:coenzyme A biosynthetic process"/>
    <property type="evidence" value="ECO:0007669"/>
    <property type="project" value="TreeGrafter"/>
</dbReference>
<proteinExistence type="predicted"/>
<dbReference type="Gene3D" id="3.40.50.1950">
    <property type="entry name" value="Flavin prenyltransferase-like"/>
    <property type="match status" value="1"/>
</dbReference>
<dbReference type="RefSeq" id="WP_369184740.1">
    <property type="nucleotide sequence ID" value="NZ_CP163445.1"/>
</dbReference>
<dbReference type="SUPFAM" id="SSF52507">
    <property type="entry name" value="Homo-oligomeric flavin-containing Cys decarboxylases, HFCD"/>
    <property type="match status" value="1"/>
</dbReference>
<dbReference type="GO" id="GO:0004633">
    <property type="term" value="F:phosphopantothenoylcysteine decarboxylase activity"/>
    <property type="evidence" value="ECO:0007669"/>
    <property type="project" value="TreeGrafter"/>
</dbReference>
<dbReference type="GO" id="GO:0010181">
    <property type="term" value="F:FMN binding"/>
    <property type="evidence" value="ECO:0007669"/>
    <property type="project" value="TreeGrafter"/>
</dbReference>
<accession>A0AB39TT48</accession>
<dbReference type="PANTHER" id="PTHR14359">
    <property type="entry name" value="HOMO-OLIGOMERIC FLAVIN CONTAINING CYS DECARBOXYLASE FAMILY"/>
    <property type="match status" value="1"/>
</dbReference>
<dbReference type="PANTHER" id="PTHR14359:SF6">
    <property type="entry name" value="PHOSPHOPANTOTHENOYLCYSTEINE DECARBOXYLASE"/>
    <property type="match status" value="1"/>
</dbReference>
<dbReference type="GO" id="GO:0071513">
    <property type="term" value="C:phosphopantothenoylcysteine decarboxylase complex"/>
    <property type="evidence" value="ECO:0007669"/>
    <property type="project" value="TreeGrafter"/>
</dbReference>
<dbReference type="AlphaFoldDB" id="A0AB39TT48"/>